<dbReference type="Pfam" id="PF19086">
    <property type="entry name" value="Terpene_syn_C_2"/>
    <property type="match status" value="1"/>
</dbReference>
<accession>A0A348B789</accession>
<evidence type="ECO:0000256" key="3">
    <source>
        <dbReference type="ARBA" id="ARBA00022723"/>
    </source>
</evidence>
<keyword evidence="5 6" id="KW-0456">Lyase</keyword>
<dbReference type="SFLD" id="SFLDG01020">
    <property type="entry name" value="Terpene_Cyclase_Like_2"/>
    <property type="match status" value="1"/>
</dbReference>
<protein>
    <recommendedName>
        <fullName evidence="6">Terpene synthase</fullName>
        <ecNumber evidence="6">4.2.3.-</ecNumber>
    </recommendedName>
</protein>
<evidence type="ECO:0000256" key="5">
    <source>
        <dbReference type="ARBA" id="ARBA00023239"/>
    </source>
</evidence>
<comment type="cofactor">
    <cofactor evidence="1 6">
        <name>Mg(2+)</name>
        <dbReference type="ChEBI" id="CHEBI:18420"/>
    </cofactor>
</comment>
<evidence type="ECO:0000256" key="6">
    <source>
        <dbReference type="RuleBase" id="RU366034"/>
    </source>
</evidence>
<dbReference type="EC" id="4.2.3.-" evidence="6"/>
<dbReference type="GO" id="GO:0008299">
    <property type="term" value="P:isoprenoid biosynthetic process"/>
    <property type="evidence" value="ECO:0007669"/>
    <property type="project" value="UniProtKB-ARBA"/>
</dbReference>
<dbReference type="PANTHER" id="PTHR35201">
    <property type="entry name" value="TERPENE SYNTHASE"/>
    <property type="match status" value="1"/>
</dbReference>
<keyword evidence="4 6" id="KW-0460">Magnesium</keyword>
<evidence type="ECO:0000313" key="7">
    <source>
        <dbReference type="EMBL" id="BBD74527.1"/>
    </source>
</evidence>
<dbReference type="EMBL" id="LC378435">
    <property type="protein sequence ID" value="BBD74527.1"/>
    <property type="molecule type" value="mRNA"/>
</dbReference>
<keyword evidence="3 6" id="KW-0479">Metal-binding</keyword>
<dbReference type="InterPro" id="IPR008949">
    <property type="entry name" value="Isoprenoid_synthase_dom_sf"/>
</dbReference>
<evidence type="ECO:0000256" key="4">
    <source>
        <dbReference type="ARBA" id="ARBA00022842"/>
    </source>
</evidence>
<name>A0A348B789_POSPM</name>
<dbReference type="InterPro" id="IPR034686">
    <property type="entry name" value="Terpene_cyclase-like_2"/>
</dbReference>
<gene>
    <name evidence="7" type="primary">PpSTS-16</name>
</gene>
<proteinExistence type="evidence at transcript level"/>
<dbReference type="GO" id="GO:0010333">
    <property type="term" value="F:terpene synthase activity"/>
    <property type="evidence" value="ECO:0007669"/>
    <property type="project" value="InterPro"/>
</dbReference>
<dbReference type="SFLD" id="SFLDS00005">
    <property type="entry name" value="Isoprenoid_Synthase_Type_I"/>
    <property type="match status" value="1"/>
</dbReference>
<dbReference type="GO" id="GO:0046872">
    <property type="term" value="F:metal ion binding"/>
    <property type="evidence" value="ECO:0007669"/>
    <property type="project" value="UniProtKB-KW"/>
</dbReference>
<sequence length="351" mass="40240">MSNPPKMIYLPETMANWPWQRAINPHHKEVEAESDAWFEGFKPFTRRLQLALETCDPGRLASLAYPWASKEHLRTGCDLMNVFLIIDESTDVESASVVRDMVDMVIDVINKPHKPRPEGEHHLGEITRQFWERAIKAATPSSQKHFIEAFTDYLNSVVEQAVDRDNNHIRTVDSYLKTRRENVGARPAYFPAELGLNLPDEAFYHPVVTELSYNIAELIILDNDIVSYNKEQATGDDRHNILTIVMHQFNIDLEAAMAWVASYHKDVENKFLDGMKKLPSFGPVVDKELEEYILALAIWPRTNDCWNFESGRYFGTKGIQVQKTRYVALLPKVKTDPTLKQGQVVVSLVDL</sequence>
<evidence type="ECO:0000256" key="2">
    <source>
        <dbReference type="ARBA" id="ARBA00006333"/>
    </source>
</evidence>
<organism evidence="7">
    <name type="scientific">Postia placenta (strain ATCC 44394 / Madison 698-R)</name>
    <name type="common">Brown rot fungus</name>
    <name type="synonym">Poria monticola</name>
    <dbReference type="NCBI Taxonomy" id="561896"/>
    <lineage>
        <taxon>Eukaryota</taxon>
        <taxon>Fungi</taxon>
        <taxon>Dikarya</taxon>
        <taxon>Basidiomycota</taxon>
        <taxon>Agaricomycotina</taxon>
        <taxon>Agaricomycetes</taxon>
        <taxon>Polyporales</taxon>
        <taxon>Adustoporiaceae</taxon>
        <taxon>Rhodonia</taxon>
    </lineage>
</organism>
<comment type="similarity">
    <text evidence="2 6">Belongs to the terpene synthase family.</text>
</comment>
<dbReference type="AlphaFoldDB" id="A0A348B789"/>
<dbReference type="PANTHER" id="PTHR35201:SF4">
    <property type="entry name" value="BETA-PINACENE SYNTHASE-RELATED"/>
    <property type="match status" value="1"/>
</dbReference>
<dbReference type="Gene3D" id="1.10.600.10">
    <property type="entry name" value="Farnesyl Diphosphate Synthase"/>
    <property type="match status" value="1"/>
</dbReference>
<evidence type="ECO:0000256" key="1">
    <source>
        <dbReference type="ARBA" id="ARBA00001946"/>
    </source>
</evidence>
<dbReference type="SUPFAM" id="SSF48576">
    <property type="entry name" value="Terpenoid synthases"/>
    <property type="match status" value="1"/>
</dbReference>
<reference evidence="7" key="1">
    <citation type="submission" date="2018-03" db="EMBL/GenBank/DDBJ databases">
        <title>Sesquiterpene synthase of Postia placenta.</title>
        <authorList>
            <person name="Ichinose H."/>
        </authorList>
    </citation>
    <scope>NUCLEOTIDE SEQUENCE</scope>
    <source>
        <strain evidence="7">Mad-698-R</strain>
    </source>
</reference>